<evidence type="ECO:0000259" key="16">
    <source>
        <dbReference type="Pfam" id="PF21088"/>
    </source>
</evidence>
<organism evidence="17 18">
    <name type="scientific">Thauera phenolivorans</name>
    <dbReference type="NCBI Taxonomy" id="1792543"/>
    <lineage>
        <taxon>Bacteria</taxon>
        <taxon>Pseudomonadati</taxon>
        <taxon>Pseudomonadota</taxon>
        <taxon>Betaproteobacteria</taxon>
        <taxon>Rhodocyclales</taxon>
        <taxon>Zoogloeaceae</taxon>
        <taxon>Thauera</taxon>
    </lineage>
</organism>
<dbReference type="AlphaFoldDB" id="A0A7X7LYC3"/>
<evidence type="ECO:0000256" key="8">
    <source>
        <dbReference type="SAM" id="Coils"/>
    </source>
</evidence>
<dbReference type="GO" id="GO:0005886">
    <property type="term" value="C:plasma membrane"/>
    <property type="evidence" value="ECO:0007669"/>
    <property type="project" value="UniProtKB-SubCell"/>
</dbReference>
<feature type="domain" description="Mechanosensitive ion channel inner membrane" evidence="13">
    <location>
        <begin position="490"/>
        <end position="814"/>
    </location>
</feature>
<evidence type="ECO:0000256" key="2">
    <source>
        <dbReference type="ARBA" id="ARBA00008017"/>
    </source>
</evidence>
<gene>
    <name evidence="17" type="primary">mscK</name>
    <name evidence="17" type="ORF">GX576_14060</name>
</gene>
<comment type="caution">
    <text evidence="17">The sequence shown here is derived from an EMBL/GenBank/DDBJ whole genome shotgun (WGS) entry which is preliminary data.</text>
</comment>
<dbReference type="RefSeq" id="WP_068807442.1">
    <property type="nucleotide sequence ID" value="NZ_MBFM01000003.1"/>
</dbReference>
<feature type="signal peptide" evidence="11">
    <location>
        <begin position="1"/>
        <end position="22"/>
    </location>
</feature>
<evidence type="ECO:0000256" key="4">
    <source>
        <dbReference type="ARBA" id="ARBA00022692"/>
    </source>
</evidence>
<dbReference type="EMBL" id="JAAYYV010000395">
    <property type="protein sequence ID" value="NLF55492.1"/>
    <property type="molecule type" value="Genomic_DNA"/>
</dbReference>
<dbReference type="Proteomes" id="UP000536534">
    <property type="component" value="Unassembled WGS sequence"/>
</dbReference>
<dbReference type="Pfam" id="PF21088">
    <property type="entry name" value="MS_channel_1st"/>
    <property type="match status" value="1"/>
</dbReference>
<evidence type="ECO:0000256" key="10">
    <source>
        <dbReference type="SAM" id="Phobius"/>
    </source>
</evidence>
<dbReference type="GO" id="GO:0009992">
    <property type="term" value="P:intracellular water homeostasis"/>
    <property type="evidence" value="ECO:0007669"/>
    <property type="project" value="TreeGrafter"/>
</dbReference>
<feature type="compositionally biased region" description="Basic and acidic residues" evidence="9">
    <location>
        <begin position="1101"/>
        <end position="1121"/>
    </location>
</feature>
<feature type="transmembrane region" description="Helical" evidence="10">
    <location>
        <begin position="613"/>
        <end position="630"/>
    </location>
</feature>
<dbReference type="PANTHER" id="PTHR30347:SF1">
    <property type="entry name" value="MECHANOSENSITIVE CHANNEL MSCK"/>
    <property type="match status" value="1"/>
</dbReference>
<feature type="coiled-coil region" evidence="8">
    <location>
        <begin position="47"/>
        <end position="84"/>
    </location>
</feature>
<evidence type="ECO:0000259" key="14">
    <source>
        <dbReference type="Pfam" id="PF12795"/>
    </source>
</evidence>
<dbReference type="OrthoDB" id="9799209at2"/>
<dbReference type="Gene3D" id="3.30.70.100">
    <property type="match status" value="1"/>
</dbReference>
<feature type="domain" description="Mechanosensitive ion channel MscS" evidence="12">
    <location>
        <begin position="918"/>
        <end position="983"/>
    </location>
</feature>
<dbReference type="InterPro" id="IPR049142">
    <property type="entry name" value="MS_channel_1st"/>
</dbReference>
<dbReference type="Pfam" id="PF12794">
    <property type="entry name" value="MscS_TM"/>
    <property type="match status" value="1"/>
</dbReference>
<dbReference type="InterPro" id="IPR025692">
    <property type="entry name" value="MscS_IM_dom1"/>
</dbReference>
<keyword evidence="8" id="KW-0175">Coiled coil</keyword>
<feature type="transmembrane region" description="Helical" evidence="10">
    <location>
        <begin position="683"/>
        <end position="705"/>
    </location>
</feature>
<dbReference type="Pfam" id="PF21082">
    <property type="entry name" value="MS_channel_3rd"/>
    <property type="match status" value="1"/>
</dbReference>
<feature type="transmembrane region" description="Helical" evidence="10">
    <location>
        <begin position="903"/>
        <end position="930"/>
    </location>
</feature>
<name>A0A7X7LYC3_9RHOO</name>
<dbReference type="InterPro" id="IPR011066">
    <property type="entry name" value="MscS_channel_C_sf"/>
</dbReference>
<reference evidence="17 18" key="1">
    <citation type="journal article" date="2020" name="Biotechnol. Biofuels">
        <title>New insights from the biogas microbiome by comprehensive genome-resolved metagenomics of nearly 1600 species originating from multiple anaerobic digesters.</title>
        <authorList>
            <person name="Campanaro S."/>
            <person name="Treu L."/>
            <person name="Rodriguez-R L.M."/>
            <person name="Kovalovszki A."/>
            <person name="Ziels R.M."/>
            <person name="Maus I."/>
            <person name="Zhu X."/>
            <person name="Kougias P.G."/>
            <person name="Basile A."/>
            <person name="Luo G."/>
            <person name="Schluter A."/>
            <person name="Konstantinidis K.T."/>
            <person name="Angelidaki I."/>
        </authorList>
    </citation>
    <scope>NUCLEOTIDE SEQUENCE [LARGE SCALE GENOMIC DNA]</scope>
    <source>
        <strain evidence="17">AS06rmzACSIP_256</strain>
    </source>
</reference>
<feature type="transmembrane region" description="Helical" evidence="10">
    <location>
        <begin position="642"/>
        <end position="662"/>
    </location>
</feature>
<dbReference type="SUPFAM" id="SSF50182">
    <property type="entry name" value="Sm-like ribonucleoproteins"/>
    <property type="match status" value="1"/>
</dbReference>
<feature type="region of interest" description="Disordered" evidence="9">
    <location>
        <begin position="1097"/>
        <end position="1121"/>
    </location>
</feature>
<keyword evidence="3" id="KW-1003">Cell membrane</keyword>
<feature type="coiled-coil region" evidence="8">
    <location>
        <begin position="121"/>
        <end position="148"/>
    </location>
</feature>
<evidence type="ECO:0000313" key="18">
    <source>
        <dbReference type="Proteomes" id="UP000536534"/>
    </source>
</evidence>
<sequence length="1121" mass="123015">MRLRRQLLFLVLCCVHAALLFAQPAPAPMREGVQARLDTLAERGLSESEQRAVQQQLEQALAQLERAAERRAQLQALRIQLRDAPQLTAEARQESERLKLASEASMSRYDGMALTALEKAFEQEGARLAESQEALARANAEIIAAQTRPERAQVDIAADQDRMQQIELALASGRDENRPLDAERRDALAAEWQALELAIELRREQLAGNNVLLDLAQARRDLLTLRTAALEREMEGLQALIAQRRSEASQQAVAELAQKPGESGEVGLLAREHASNAALSDRLLQATERLNLLTERNLAVRRQLDGLAQMEAALEEQIGVLHDSPLLSRVLAEQRASLPTLQLEPKLADEIADLRLYQFEINQQRSRLESPEAQAVQMLAQTPAGGVEAADRAELIGLLETRSLLLERLNRELNGVLNEAITLQLNQGQLETVGARLRETLDEQLFWVPSNRAVELDWLAAAPARLKAQADAIPWGAGLAELWAGLQERPFVFLPALLLMAALLWRRRWLADRLARLHGEINRVRVDSQLHTPLAVLLNALLVLPGPLFLGLCGLALQLDGRGQNLALGNALIAMAQGWMVFHTAYRILAPGGVAERHFRWPAEEVAMLRRKVRSLGTVVVAVVGVVSVAESEPALLGDDVLGMVIVLVCYGFMTWLMGGLLHTGDSRDSGEGSERTEPWRMFVGLLLALMPLAMIVAILAGYYYTAIKLTGRLLDTLSLLILWRLLSGVSVRALSVAAHRLAYQRALNRREAAGREGADGEQIEEPALDLDKVNQQSLRLVRLGLLIGLVVALYWVWADLISVFSYLDNVVLYEFASAGGEAADMVPISLADALGALFIIVVALLLAGNLPGLLEVSVLSRLQLAQGSAYAITTLLSYIIVGVGFVSMLGTLGVSWDKLQWLVAALSVGLGFGLQEIFANFVSGLIILFERPMRIGDTVTVGDLSGTVSRIRIRATTITDFDRKEIIVPNKTFVTSQLINWSLSDTVTRVTITIGVAYGSDLELVRRLLLQAAQENPRVLRDPAPLVVFLNFGASTLDHELRVHVRELGDRVSATDEINRRIDALFAEHGIEISFAQMDVHIRSIDGKQATLQTVALKPKGGDEGVERAEGHEGEPGEKP</sequence>
<evidence type="ECO:0000259" key="12">
    <source>
        <dbReference type="Pfam" id="PF00924"/>
    </source>
</evidence>
<feature type="domain" description="Mechanosensitive ion channel MscS C-terminal" evidence="15">
    <location>
        <begin position="991"/>
        <end position="1074"/>
    </location>
</feature>
<feature type="domain" description="Mechanosensitive ion channel transmembrane helices 2/3" evidence="16">
    <location>
        <begin position="875"/>
        <end position="916"/>
    </location>
</feature>
<dbReference type="SUPFAM" id="SSF82689">
    <property type="entry name" value="Mechanosensitive channel protein MscS (YggB), C-terminal domain"/>
    <property type="match status" value="1"/>
</dbReference>
<dbReference type="InterPro" id="IPR023408">
    <property type="entry name" value="MscS_beta-dom_sf"/>
</dbReference>
<dbReference type="InterPro" id="IPR011014">
    <property type="entry name" value="MscS_channel_TM-2"/>
</dbReference>
<evidence type="ECO:0000256" key="7">
    <source>
        <dbReference type="ARBA" id="ARBA00023136"/>
    </source>
</evidence>
<evidence type="ECO:0000259" key="15">
    <source>
        <dbReference type="Pfam" id="PF21082"/>
    </source>
</evidence>
<accession>A0A7X7LYC3</accession>
<evidence type="ECO:0000256" key="9">
    <source>
        <dbReference type="SAM" id="MobiDB-lite"/>
    </source>
</evidence>
<protein>
    <submittedName>
        <fullName evidence="17">Mechanosensitive channel MscK</fullName>
    </submittedName>
</protein>
<dbReference type="InterPro" id="IPR006686">
    <property type="entry name" value="MscS_channel_CS"/>
</dbReference>
<proteinExistence type="inferred from homology"/>
<feature type="chain" id="PRO_5031536197" evidence="11">
    <location>
        <begin position="23"/>
        <end position="1121"/>
    </location>
</feature>
<dbReference type="PANTHER" id="PTHR30347">
    <property type="entry name" value="POTASSIUM CHANNEL RELATED"/>
    <property type="match status" value="1"/>
</dbReference>
<keyword evidence="7 10" id="KW-0472">Membrane</keyword>
<dbReference type="PROSITE" id="PS01246">
    <property type="entry name" value="UPF0003"/>
    <property type="match status" value="1"/>
</dbReference>
<feature type="transmembrane region" description="Helical" evidence="10">
    <location>
        <begin position="876"/>
        <end position="897"/>
    </location>
</feature>
<comment type="similarity">
    <text evidence="2">Belongs to the MscS (TC 1.A.23) family.</text>
</comment>
<dbReference type="Pfam" id="PF12795">
    <property type="entry name" value="MscS_porin"/>
    <property type="match status" value="1"/>
</dbReference>
<evidence type="ECO:0000256" key="3">
    <source>
        <dbReference type="ARBA" id="ARBA00022475"/>
    </source>
</evidence>
<dbReference type="Gene3D" id="2.30.30.60">
    <property type="match status" value="1"/>
</dbReference>
<feature type="transmembrane region" description="Helical" evidence="10">
    <location>
        <begin position="834"/>
        <end position="855"/>
    </location>
</feature>
<dbReference type="InterPro" id="IPR006685">
    <property type="entry name" value="MscS_channel_2nd"/>
</dbReference>
<evidence type="ECO:0000313" key="17">
    <source>
        <dbReference type="EMBL" id="NLF55492.1"/>
    </source>
</evidence>
<dbReference type="InterPro" id="IPR052702">
    <property type="entry name" value="MscS-like_channel"/>
</dbReference>
<feature type="coiled-coil region" evidence="8">
    <location>
        <begin position="213"/>
        <end position="247"/>
    </location>
</feature>
<keyword evidence="6 10" id="KW-1133">Transmembrane helix</keyword>
<feature type="transmembrane region" description="Helical" evidence="10">
    <location>
        <begin position="571"/>
        <end position="592"/>
    </location>
</feature>
<dbReference type="FunFam" id="2.30.30.60:FF:000001">
    <property type="entry name" value="MscS Mechanosensitive ion channel"/>
    <property type="match status" value="1"/>
</dbReference>
<feature type="domain" description="Mechanosensitive ion channel MscS porin" evidence="14">
    <location>
        <begin position="37"/>
        <end position="259"/>
    </location>
</feature>
<dbReference type="InterPro" id="IPR010920">
    <property type="entry name" value="LSM_dom_sf"/>
</dbReference>
<dbReference type="Gene3D" id="1.10.287.1260">
    <property type="match status" value="1"/>
</dbReference>
<keyword evidence="5 11" id="KW-0732">Signal</keyword>
<evidence type="ECO:0000256" key="1">
    <source>
        <dbReference type="ARBA" id="ARBA00004651"/>
    </source>
</evidence>
<comment type="subcellular location">
    <subcellularLocation>
        <location evidence="1">Cell membrane</location>
        <topology evidence="1">Multi-pass membrane protein</topology>
    </subcellularLocation>
</comment>
<feature type="transmembrane region" description="Helical" evidence="10">
    <location>
        <begin position="490"/>
        <end position="506"/>
    </location>
</feature>
<dbReference type="FunFam" id="1.10.287.1260:FF:000002">
    <property type="entry name" value="Potassium efflux system KefA"/>
    <property type="match status" value="1"/>
</dbReference>
<evidence type="ECO:0000256" key="11">
    <source>
        <dbReference type="SAM" id="SignalP"/>
    </source>
</evidence>
<feature type="transmembrane region" description="Helical" evidence="10">
    <location>
        <begin position="534"/>
        <end position="559"/>
    </location>
</feature>
<dbReference type="NCBIfam" id="NF008438">
    <property type="entry name" value="PRK11281.1"/>
    <property type="match status" value="1"/>
</dbReference>
<feature type="transmembrane region" description="Helical" evidence="10">
    <location>
        <begin position="781"/>
        <end position="798"/>
    </location>
</feature>
<keyword evidence="4 10" id="KW-0812">Transmembrane</keyword>
<dbReference type="SUPFAM" id="SSF82861">
    <property type="entry name" value="Mechanosensitive channel protein MscS (YggB), transmembrane region"/>
    <property type="match status" value="1"/>
</dbReference>
<evidence type="ECO:0000256" key="6">
    <source>
        <dbReference type="ARBA" id="ARBA00022989"/>
    </source>
</evidence>
<feature type="transmembrane region" description="Helical" evidence="10">
    <location>
        <begin position="717"/>
        <end position="736"/>
    </location>
</feature>
<dbReference type="GO" id="GO:0008381">
    <property type="term" value="F:mechanosensitive monoatomic ion channel activity"/>
    <property type="evidence" value="ECO:0007669"/>
    <property type="project" value="UniProtKB-ARBA"/>
</dbReference>
<dbReference type="InterPro" id="IPR024393">
    <property type="entry name" value="MscS_porin"/>
</dbReference>
<evidence type="ECO:0000259" key="13">
    <source>
        <dbReference type="Pfam" id="PF12794"/>
    </source>
</evidence>
<evidence type="ECO:0000256" key="5">
    <source>
        <dbReference type="ARBA" id="ARBA00022729"/>
    </source>
</evidence>
<dbReference type="InterPro" id="IPR049278">
    <property type="entry name" value="MS_channel_C"/>
</dbReference>
<dbReference type="Pfam" id="PF00924">
    <property type="entry name" value="MS_channel_2nd"/>
    <property type="match status" value="1"/>
</dbReference>